<feature type="transmembrane region" description="Helical" evidence="8">
    <location>
        <begin position="213"/>
        <end position="234"/>
    </location>
</feature>
<dbReference type="Pfam" id="PF01032">
    <property type="entry name" value="FecCD"/>
    <property type="match status" value="1"/>
</dbReference>
<dbReference type="Proteomes" id="UP000321234">
    <property type="component" value="Unassembled WGS sequence"/>
</dbReference>
<dbReference type="PANTHER" id="PTHR30472">
    <property type="entry name" value="FERRIC ENTEROBACTIN TRANSPORT SYSTEM PERMEASE PROTEIN"/>
    <property type="match status" value="1"/>
</dbReference>
<keyword evidence="4" id="KW-1003">Cell membrane</keyword>
<evidence type="ECO:0000313" key="9">
    <source>
        <dbReference type="EMBL" id="TXR52871.1"/>
    </source>
</evidence>
<evidence type="ECO:0000256" key="6">
    <source>
        <dbReference type="ARBA" id="ARBA00022989"/>
    </source>
</evidence>
<evidence type="ECO:0000313" key="10">
    <source>
        <dbReference type="Proteomes" id="UP000321234"/>
    </source>
</evidence>
<evidence type="ECO:0000256" key="8">
    <source>
        <dbReference type="SAM" id="Phobius"/>
    </source>
</evidence>
<feature type="transmembrane region" description="Helical" evidence="8">
    <location>
        <begin position="72"/>
        <end position="92"/>
    </location>
</feature>
<keyword evidence="6 8" id="KW-1133">Transmembrane helix</keyword>
<comment type="similarity">
    <text evidence="2">Belongs to the binding-protein-dependent transport system permease family. FecCD subfamily.</text>
</comment>
<dbReference type="OrthoDB" id="9782305at2"/>
<keyword evidence="3" id="KW-0813">Transport</keyword>
<reference evidence="9 10" key="1">
    <citation type="submission" date="2019-07" db="EMBL/GenBank/DDBJ databases">
        <title>Quadrisphaera sp. strain DD2A genome sequencing and assembly.</title>
        <authorList>
            <person name="Kim I."/>
        </authorList>
    </citation>
    <scope>NUCLEOTIDE SEQUENCE [LARGE SCALE GENOMIC DNA]</scope>
    <source>
        <strain evidence="9 10">DD2A</strain>
    </source>
</reference>
<feature type="transmembrane region" description="Helical" evidence="8">
    <location>
        <begin position="291"/>
        <end position="310"/>
    </location>
</feature>
<evidence type="ECO:0000256" key="2">
    <source>
        <dbReference type="ARBA" id="ARBA00007935"/>
    </source>
</evidence>
<name>A0A5C8Z6T2_9ACTN</name>
<organism evidence="9 10">
    <name type="scientific">Quadrisphaera setariae</name>
    <dbReference type="NCBI Taxonomy" id="2593304"/>
    <lineage>
        <taxon>Bacteria</taxon>
        <taxon>Bacillati</taxon>
        <taxon>Actinomycetota</taxon>
        <taxon>Actinomycetes</taxon>
        <taxon>Kineosporiales</taxon>
        <taxon>Kineosporiaceae</taxon>
        <taxon>Quadrisphaera</taxon>
    </lineage>
</organism>
<feature type="transmembrane region" description="Helical" evidence="8">
    <location>
        <begin position="104"/>
        <end position="125"/>
    </location>
</feature>
<dbReference type="GO" id="GO:0022857">
    <property type="term" value="F:transmembrane transporter activity"/>
    <property type="evidence" value="ECO:0007669"/>
    <property type="project" value="InterPro"/>
</dbReference>
<dbReference type="RefSeq" id="WP_147927638.1">
    <property type="nucleotide sequence ID" value="NZ_VKAC01000011.1"/>
</dbReference>
<sequence>MGGGRARRPRERGGHVLRRRRAGVAVALAALALAVLLSLAVGANPLPLGRVWEVLTHPDGSEASAVVWTERWPRTLVGVAAGAAFGVAGALVQALTRNPLADPGILGVNAGAGLAVTVGVALLGSATTGQYVWFAFAGAAAATVLVHLVGAGGRAAASPVTLVLAGVALGAVLGGVATFLTLIDPEVFRAVRSWGLGSVARTGVTDLVAVAPFLLAGLLVALALTGSLNALALGEESATSLGARVGLTRVLVVVAVTLLAGGGTALTGGLSFVGLMVPHVVRWSTGPDQRWVVAGSALAAPVLVLLADVLGRVVARPGEVQVGVLTAVVGAPVLIALARRRTASAL</sequence>
<gene>
    <name evidence="9" type="ORF">FMM08_17335</name>
</gene>
<dbReference type="FunFam" id="1.10.3470.10:FF:000001">
    <property type="entry name" value="Vitamin B12 ABC transporter permease BtuC"/>
    <property type="match status" value="1"/>
</dbReference>
<feature type="transmembrane region" description="Helical" evidence="8">
    <location>
        <begin position="162"/>
        <end position="183"/>
    </location>
</feature>
<evidence type="ECO:0000256" key="4">
    <source>
        <dbReference type="ARBA" id="ARBA00022475"/>
    </source>
</evidence>
<proteinExistence type="inferred from homology"/>
<dbReference type="InterPro" id="IPR037294">
    <property type="entry name" value="ABC_BtuC-like"/>
</dbReference>
<dbReference type="GO" id="GO:0005886">
    <property type="term" value="C:plasma membrane"/>
    <property type="evidence" value="ECO:0007669"/>
    <property type="project" value="UniProtKB-SubCell"/>
</dbReference>
<evidence type="ECO:0000256" key="3">
    <source>
        <dbReference type="ARBA" id="ARBA00022448"/>
    </source>
</evidence>
<protein>
    <submittedName>
        <fullName evidence="9">Iron chelate uptake ABC transporter family permease subunit</fullName>
    </submittedName>
</protein>
<dbReference type="Gene3D" id="1.10.3470.10">
    <property type="entry name" value="ABC transporter involved in vitamin B12 uptake, BtuC"/>
    <property type="match status" value="1"/>
</dbReference>
<feature type="transmembrane region" description="Helical" evidence="8">
    <location>
        <begin position="322"/>
        <end position="339"/>
    </location>
</feature>
<evidence type="ECO:0000256" key="5">
    <source>
        <dbReference type="ARBA" id="ARBA00022692"/>
    </source>
</evidence>
<dbReference type="InterPro" id="IPR000522">
    <property type="entry name" value="ABC_transptr_permease_BtuC"/>
</dbReference>
<keyword evidence="5 8" id="KW-0812">Transmembrane</keyword>
<accession>A0A5C8Z6T2</accession>
<dbReference type="AlphaFoldDB" id="A0A5C8Z6T2"/>
<keyword evidence="7 8" id="KW-0472">Membrane</keyword>
<evidence type="ECO:0000256" key="7">
    <source>
        <dbReference type="ARBA" id="ARBA00023136"/>
    </source>
</evidence>
<keyword evidence="10" id="KW-1185">Reference proteome</keyword>
<comment type="subcellular location">
    <subcellularLocation>
        <location evidence="1">Cell membrane</location>
        <topology evidence="1">Multi-pass membrane protein</topology>
    </subcellularLocation>
</comment>
<dbReference type="SUPFAM" id="SSF81345">
    <property type="entry name" value="ABC transporter involved in vitamin B12 uptake, BtuC"/>
    <property type="match status" value="1"/>
</dbReference>
<dbReference type="CDD" id="cd06550">
    <property type="entry name" value="TM_ABC_iron-siderophores_like"/>
    <property type="match status" value="1"/>
</dbReference>
<dbReference type="GO" id="GO:0033214">
    <property type="term" value="P:siderophore-iron import into cell"/>
    <property type="evidence" value="ECO:0007669"/>
    <property type="project" value="TreeGrafter"/>
</dbReference>
<comment type="caution">
    <text evidence="9">The sequence shown here is derived from an EMBL/GenBank/DDBJ whole genome shotgun (WGS) entry which is preliminary data.</text>
</comment>
<dbReference type="PANTHER" id="PTHR30472:SF1">
    <property type="entry name" value="FE(3+) DICITRATE TRANSPORT SYSTEM PERMEASE PROTEIN FECC-RELATED"/>
    <property type="match status" value="1"/>
</dbReference>
<feature type="transmembrane region" description="Helical" evidence="8">
    <location>
        <begin position="131"/>
        <end position="150"/>
    </location>
</feature>
<feature type="transmembrane region" description="Helical" evidence="8">
    <location>
        <begin position="246"/>
        <end position="271"/>
    </location>
</feature>
<evidence type="ECO:0000256" key="1">
    <source>
        <dbReference type="ARBA" id="ARBA00004651"/>
    </source>
</evidence>
<dbReference type="EMBL" id="VKAC01000011">
    <property type="protein sequence ID" value="TXR52871.1"/>
    <property type="molecule type" value="Genomic_DNA"/>
</dbReference>